<dbReference type="AlphaFoldDB" id="A0A495VS28"/>
<evidence type="ECO:0000313" key="2">
    <source>
        <dbReference type="Proteomes" id="UP000282084"/>
    </source>
</evidence>
<name>A0A495VS28_9PSEU</name>
<accession>A0A495VS28</accession>
<evidence type="ECO:0000313" key="1">
    <source>
        <dbReference type="EMBL" id="RKT52171.1"/>
    </source>
</evidence>
<dbReference type="Pfam" id="PF06718">
    <property type="entry name" value="DUF1203"/>
    <property type="match status" value="1"/>
</dbReference>
<dbReference type="InterPro" id="IPR009593">
    <property type="entry name" value="DUF1203"/>
</dbReference>
<dbReference type="PIRSF" id="PIRSF034110">
    <property type="entry name" value="DUF1203"/>
    <property type="match status" value="1"/>
</dbReference>
<comment type="caution">
    <text evidence="1">The sequence shown here is derived from an EMBL/GenBank/DDBJ whole genome shotgun (WGS) entry which is preliminary data.</text>
</comment>
<proteinExistence type="predicted"/>
<protein>
    <submittedName>
        <fullName evidence="1">Uncharacterized protein DUF1203</fullName>
    </submittedName>
</protein>
<keyword evidence="2" id="KW-1185">Reference proteome</keyword>
<organism evidence="1 2">
    <name type="scientific">Saccharothrix australiensis</name>
    <dbReference type="NCBI Taxonomy" id="2072"/>
    <lineage>
        <taxon>Bacteria</taxon>
        <taxon>Bacillati</taxon>
        <taxon>Actinomycetota</taxon>
        <taxon>Actinomycetes</taxon>
        <taxon>Pseudonocardiales</taxon>
        <taxon>Pseudonocardiaceae</taxon>
        <taxon>Saccharothrix</taxon>
    </lineage>
</organism>
<gene>
    <name evidence="1" type="ORF">C8E97_0675</name>
</gene>
<dbReference type="OrthoDB" id="118609at2"/>
<sequence>MMIHALPTDVLDRARKLAGTDEFHELRDEQVGAPLRCCLRKAVAGEPVVLFRYAPSAGRGPYEELGPVFAHALPCAGPDDPHELPEALRHNHRTVRAYDAEGRIHDGGVAAPDELAERITGLLDEPGVVEVQVRSASHGCFLFSVTAD</sequence>
<dbReference type="EMBL" id="RBXO01000001">
    <property type="protein sequence ID" value="RKT52171.1"/>
    <property type="molecule type" value="Genomic_DNA"/>
</dbReference>
<reference evidence="1 2" key="1">
    <citation type="submission" date="2018-10" db="EMBL/GenBank/DDBJ databases">
        <title>Sequencing the genomes of 1000 actinobacteria strains.</title>
        <authorList>
            <person name="Klenk H.-P."/>
        </authorList>
    </citation>
    <scope>NUCLEOTIDE SEQUENCE [LARGE SCALE GENOMIC DNA]</scope>
    <source>
        <strain evidence="1 2">DSM 43800</strain>
    </source>
</reference>
<dbReference type="Proteomes" id="UP000282084">
    <property type="component" value="Unassembled WGS sequence"/>
</dbReference>
<dbReference type="RefSeq" id="WP_121001526.1">
    <property type="nucleotide sequence ID" value="NZ_RBXO01000001.1"/>
</dbReference>